<comment type="caution">
    <text evidence="4">The sequence shown here is derived from an EMBL/GenBank/DDBJ whole genome shotgun (WGS) entry which is preliminary data.</text>
</comment>
<evidence type="ECO:0000256" key="2">
    <source>
        <dbReference type="ARBA" id="ARBA00023180"/>
    </source>
</evidence>
<evidence type="ECO:0000313" key="5">
    <source>
        <dbReference type="Proteomes" id="UP000613840"/>
    </source>
</evidence>
<dbReference type="AlphaFoldDB" id="A0A917S539"/>
<sequence>MPREIPDFIIIGAMKCGTTTLYQHLASHPGVFMSTMKEPNFFVERRNWSRGFDWYRSLFADAEPGALLGEATTNYTKSANFPGVPRLIHQHAPNAKLIYLLRDPVERIRSHYAHTVVRGRSVRPPAEAIRTRSIYVRTSLYGRELLNYRRHFPADQILVLLTEDLRDDPAGVLARTAEFLGLDPYDNPDADRHYHVTPSHRTTNRLGVAVDRRPRLSEWSERRLPERLRERLLTRPAPASFGGEPIPGEVIDRVSRVLAADRRLLLRLVDLDLRKWAPLHAPAAS</sequence>
<evidence type="ECO:0000259" key="3">
    <source>
        <dbReference type="Pfam" id="PF00685"/>
    </source>
</evidence>
<gene>
    <name evidence="4" type="ORF">GCM10011575_17330</name>
</gene>
<dbReference type="RefSeq" id="WP_188894773.1">
    <property type="nucleotide sequence ID" value="NZ_BMMZ01000003.1"/>
</dbReference>
<dbReference type="EMBL" id="BMMZ01000003">
    <property type="protein sequence ID" value="GGL59316.1"/>
    <property type="molecule type" value="Genomic_DNA"/>
</dbReference>
<keyword evidence="5" id="KW-1185">Reference proteome</keyword>
<protein>
    <recommendedName>
        <fullName evidence="3">Sulfotransferase domain-containing protein</fullName>
    </recommendedName>
</protein>
<dbReference type="GO" id="GO:0008146">
    <property type="term" value="F:sulfotransferase activity"/>
    <property type="evidence" value="ECO:0007669"/>
    <property type="project" value="InterPro"/>
</dbReference>
<dbReference type="InterPro" id="IPR027417">
    <property type="entry name" value="P-loop_NTPase"/>
</dbReference>
<organism evidence="4 5">
    <name type="scientific">Microlunatus endophyticus</name>
    <dbReference type="NCBI Taxonomy" id="1716077"/>
    <lineage>
        <taxon>Bacteria</taxon>
        <taxon>Bacillati</taxon>
        <taxon>Actinomycetota</taxon>
        <taxon>Actinomycetes</taxon>
        <taxon>Propionibacteriales</taxon>
        <taxon>Propionibacteriaceae</taxon>
        <taxon>Microlunatus</taxon>
    </lineage>
</organism>
<dbReference type="Gene3D" id="3.40.50.300">
    <property type="entry name" value="P-loop containing nucleotide triphosphate hydrolases"/>
    <property type="match status" value="1"/>
</dbReference>
<keyword evidence="1" id="KW-0808">Transferase</keyword>
<reference evidence="4" key="1">
    <citation type="journal article" date="2014" name="Int. J. Syst. Evol. Microbiol.">
        <title>Complete genome sequence of Corynebacterium casei LMG S-19264T (=DSM 44701T), isolated from a smear-ripened cheese.</title>
        <authorList>
            <consortium name="US DOE Joint Genome Institute (JGI-PGF)"/>
            <person name="Walter F."/>
            <person name="Albersmeier A."/>
            <person name="Kalinowski J."/>
            <person name="Ruckert C."/>
        </authorList>
    </citation>
    <scope>NUCLEOTIDE SEQUENCE</scope>
    <source>
        <strain evidence="4">CGMCC 4.7306</strain>
    </source>
</reference>
<feature type="domain" description="Sulfotransferase" evidence="3">
    <location>
        <begin position="6"/>
        <end position="183"/>
    </location>
</feature>
<proteinExistence type="predicted"/>
<reference evidence="4" key="2">
    <citation type="submission" date="2020-09" db="EMBL/GenBank/DDBJ databases">
        <authorList>
            <person name="Sun Q."/>
            <person name="Zhou Y."/>
        </authorList>
    </citation>
    <scope>NUCLEOTIDE SEQUENCE</scope>
    <source>
        <strain evidence="4">CGMCC 4.7306</strain>
    </source>
</reference>
<evidence type="ECO:0000256" key="1">
    <source>
        <dbReference type="ARBA" id="ARBA00022679"/>
    </source>
</evidence>
<dbReference type="PANTHER" id="PTHR10605:SF56">
    <property type="entry name" value="BIFUNCTIONAL HEPARAN SULFATE N-DEACETYLASE_N-SULFOTRANSFERASE"/>
    <property type="match status" value="1"/>
</dbReference>
<evidence type="ECO:0000313" key="4">
    <source>
        <dbReference type="EMBL" id="GGL59316.1"/>
    </source>
</evidence>
<name>A0A917S539_9ACTN</name>
<keyword evidence="2" id="KW-0325">Glycoprotein</keyword>
<dbReference type="InterPro" id="IPR037359">
    <property type="entry name" value="NST/OST"/>
</dbReference>
<dbReference type="PANTHER" id="PTHR10605">
    <property type="entry name" value="HEPARAN SULFATE SULFOTRANSFERASE"/>
    <property type="match status" value="1"/>
</dbReference>
<dbReference type="Pfam" id="PF00685">
    <property type="entry name" value="Sulfotransfer_1"/>
    <property type="match status" value="1"/>
</dbReference>
<dbReference type="Proteomes" id="UP000613840">
    <property type="component" value="Unassembled WGS sequence"/>
</dbReference>
<dbReference type="SUPFAM" id="SSF52540">
    <property type="entry name" value="P-loop containing nucleoside triphosphate hydrolases"/>
    <property type="match status" value="1"/>
</dbReference>
<dbReference type="InterPro" id="IPR000863">
    <property type="entry name" value="Sulfotransferase_dom"/>
</dbReference>
<accession>A0A917S539</accession>